<feature type="region of interest" description="Disordered" evidence="1">
    <location>
        <begin position="461"/>
        <end position="486"/>
    </location>
</feature>
<reference evidence="2 3" key="1">
    <citation type="journal article" date="2018" name="Nat. Ecol. Evol.">
        <title>Pezizomycetes genomes reveal the molecular basis of ectomycorrhizal truffle lifestyle.</title>
        <authorList>
            <person name="Murat C."/>
            <person name="Payen T."/>
            <person name="Noel B."/>
            <person name="Kuo A."/>
            <person name="Morin E."/>
            <person name="Chen J."/>
            <person name="Kohler A."/>
            <person name="Krizsan K."/>
            <person name="Balestrini R."/>
            <person name="Da Silva C."/>
            <person name="Montanini B."/>
            <person name="Hainaut M."/>
            <person name="Levati E."/>
            <person name="Barry K.W."/>
            <person name="Belfiori B."/>
            <person name="Cichocki N."/>
            <person name="Clum A."/>
            <person name="Dockter R.B."/>
            <person name="Fauchery L."/>
            <person name="Guy J."/>
            <person name="Iotti M."/>
            <person name="Le Tacon F."/>
            <person name="Lindquist E.A."/>
            <person name="Lipzen A."/>
            <person name="Malagnac F."/>
            <person name="Mello A."/>
            <person name="Molinier V."/>
            <person name="Miyauchi S."/>
            <person name="Poulain J."/>
            <person name="Riccioni C."/>
            <person name="Rubini A."/>
            <person name="Sitrit Y."/>
            <person name="Splivallo R."/>
            <person name="Traeger S."/>
            <person name="Wang M."/>
            <person name="Zifcakova L."/>
            <person name="Wipf D."/>
            <person name="Zambonelli A."/>
            <person name="Paolocci F."/>
            <person name="Nowrousian M."/>
            <person name="Ottonello S."/>
            <person name="Baldrian P."/>
            <person name="Spatafora J.W."/>
            <person name="Henrissat B."/>
            <person name="Nagy L.G."/>
            <person name="Aury J.M."/>
            <person name="Wincker P."/>
            <person name="Grigoriev I.V."/>
            <person name="Bonfante P."/>
            <person name="Martin F.M."/>
        </authorList>
    </citation>
    <scope>NUCLEOTIDE SEQUENCE [LARGE SCALE GENOMIC DNA]</scope>
    <source>
        <strain evidence="2 3">CCBAS932</strain>
    </source>
</reference>
<feature type="compositionally biased region" description="Pro residues" evidence="1">
    <location>
        <begin position="7"/>
        <end position="18"/>
    </location>
</feature>
<feature type="region of interest" description="Disordered" evidence="1">
    <location>
        <begin position="288"/>
        <end position="384"/>
    </location>
</feature>
<feature type="region of interest" description="Disordered" evidence="1">
    <location>
        <begin position="1"/>
        <end position="118"/>
    </location>
</feature>
<dbReference type="InParanoid" id="A0A3N4KJC0"/>
<dbReference type="Proteomes" id="UP000277580">
    <property type="component" value="Unassembled WGS sequence"/>
</dbReference>
<feature type="compositionally biased region" description="Basic and acidic residues" evidence="1">
    <location>
        <begin position="309"/>
        <end position="325"/>
    </location>
</feature>
<sequence>MFRRNAPTPPPGTPPPSLPTGIRLPAPGVTPTRSTAPSPSTLTPPRSGTSLSRPDTPQLPIAFGPDPFYLHLPDLDNSDTNRADSDNMEWAGTPRPSSPPAQAASTPLSPSAASNQIDSMSATQSNPIIPILHLMPSRPWTRNEIREDLIHRLTSLINYPTPPTYALLQRRISEIRTVAITLTLFANRTPPEELTPDNTPPTSLDNLVLEEYRTYLANEAATQQQVRESTPDSGLTASNDEAVGRAMAHFNTLLRSMRSEGGSISFTASVLAAREAVSSMLPGGPAWARDEAGSTVDWNPSQDAAAAARSRERQEAARERFEELRNAGPSYWGDGVPQGAQLSPGSGFIRRERLDDSDSSTASGTSQRAAESEAGDGPDLGILGLLGGRPRAEYYRSRFPMATDEEIAEALIRREVFRPRRVARQTRNRDPRSAGVSTRVWPDARSMTAEQIAEFNRVARMEDREEDERIERQREEERRRVEEEEGRIAAVREQVTRRLRDAVEEEMRGAS</sequence>
<dbReference type="OrthoDB" id="10608712at2759"/>
<keyword evidence="3" id="KW-1185">Reference proteome</keyword>
<evidence type="ECO:0000256" key="1">
    <source>
        <dbReference type="SAM" id="MobiDB-lite"/>
    </source>
</evidence>
<dbReference type="EMBL" id="ML119141">
    <property type="protein sequence ID" value="RPB10657.1"/>
    <property type="molecule type" value="Genomic_DNA"/>
</dbReference>
<evidence type="ECO:0000313" key="3">
    <source>
        <dbReference type="Proteomes" id="UP000277580"/>
    </source>
</evidence>
<organism evidence="2 3">
    <name type="scientific">Morchella conica CCBAS932</name>
    <dbReference type="NCBI Taxonomy" id="1392247"/>
    <lineage>
        <taxon>Eukaryota</taxon>
        <taxon>Fungi</taxon>
        <taxon>Dikarya</taxon>
        <taxon>Ascomycota</taxon>
        <taxon>Pezizomycotina</taxon>
        <taxon>Pezizomycetes</taxon>
        <taxon>Pezizales</taxon>
        <taxon>Morchellaceae</taxon>
        <taxon>Morchella</taxon>
    </lineage>
</organism>
<gene>
    <name evidence="2" type="ORF">P167DRAFT_575970</name>
</gene>
<proteinExistence type="predicted"/>
<name>A0A3N4KJC0_9PEZI</name>
<accession>A0A3N4KJC0</accession>
<protein>
    <submittedName>
        <fullName evidence="2">Uncharacterized protein</fullName>
    </submittedName>
</protein>
<feature type="compositionally biased region" description="Basic and acidic residues" evidence="1">
    <location>
        <begin position="461"/>
        <end position="482"/>
    </location>
</feature>
<evidence type="ECO:0000313" key="2">
    <source>
        <dbReference type="EMBL" id="RPB10657.1"/>
    </source>
</evidence>
<feature type="compositionally biased region" description="Low complexity" evidence="1">
    <location>
        <begin position="100"/>
        <end position="114"/>
    </location>
</feature>
<dbReference type="AlphaFoldDB" id="A0A3N4KJC0"/>
<feature type="compositionally biased region" description="Low complexity" evidence="1">
    <location>
        <begin position="30"/>
        <end position="52"/>
    </location>
</feature>